<feature type="region of interest" description="Disordered" evidence="5">
    <location>
        <begin position="1"/>
        <end position="55"/>
    </location>
</feature>
<dbReference type="GO" id="GO:0008270">
    <property type="term" value="F:zinc ion binding"/>
    <property type="evidence" value="ECO:0007669"/>
    <property type="project" value="UniProtKB-KW"/>
</dbReference>
<reference evidence="7" key="1">
    <citation type="submission" date="2023-03" db="EMBL/GenBank/DDBJ databases">
        <title>Massive genome expansion in bonnet fungi (Mycena s.s.) driven by repeated elements and novel gene families across ecological guilds.</title>
        <authorList>
            <consortium name="Lawrence Berkeley National Laboratory"/>
            <person name="Harder C.B."/>
            <person name="Miyauchi S."/>
            <person name="Viragh M."/>
            <person name="Kuo A."/>
            <person name="Thoen E."/>
            <person name="Andreopoulos B."/>
            <person name="Lu D."/>
            <person name="Skrede I."/>
            <person name="Drula E."/>
            <person name="Henrissat B."/>
            <person name="Morin E."/>
            <person name="Kohler A."/>
            <person name="Barry K."/>
            <person name="LaButti K."/>
            <person name="Morin E."/>
            <person name="Salamov A."/>
            <person name="Lipzen A."/>
            <person name="Mereny Z."/>
            <person name="Hegedus B."/>
            <person name="Baldrian P."/>
            <person name="Stursova M."/>
            <person name="Weitz H."/>
            <person name="Taylor A."/>
            <person name="Grigoriev I.V."/>
            <person name="Nagy L.G."/>
            <person name="Martin F."/>
            <person name="Kauserud H."/>
        </authorList>
    </citation>
    <scope>NUCLEOTIDE SEQUENCE</scope>
    <source>
        <strain evidence="7">CBHHK067</strain>
    </source>
</reference>
<dbReference type="PANTHER" id="PTHR15375">
    <property type="entry name" value="ACTIVATOR OF S-PHASE KINASE-RELATED"/>
    <property type="match status" value="1"/>
</dbReference>
<organism evidence="7 8">
    <name type="scientific">Mycena rosella</name>
    <name type="common">Pink bonnet</name>
    <name type="synonym">Agaricus rosellus</name>
    <dbReference type="NCBI Taxonomy" id="1033263"/>
    <lineage>
        <taxon>Eukaryota</taxon>
        <taxon>Fungi</taxon>
        <taxon>Dikarya</taxon>
        <taxon>Basidiomycota</taxon>
        <taxon>Agaricomycotina</taxon>
        <taxon>Agaricomycetes</taxon>
        <taxon>Agaricomycetidae</taxon>
        <taxon>Agaricales</taxon>
        <taxon>Marasmiineae</taxon>
        <taxon>Mycenaceae</taxon>
        <taxon>Mycena</taxon>
    </lineage>
</organism>
<dbReference type="AlphaFoldDB" id="A0AAD7D242"/>
<dbReference type="InterPro" id="IPR013939">
    <property type="entry name" value="Regulatory_Dfp1/Him1"/>
</dbReference>
<name>A0AAD7D242_MYCRO</name>
<dbReference type="InterPro" id="IPR036420">
    <property type="entry name" value="BRCT_dom_sf"/>
</dbReference>
<feature type="compositionally biased region" description="Basic and acidic residues" evidence="5">
    <location>
        <begin position="45"/>
        <end position="55"/>
    </location>
</feature>
<dbReference type="EMBL" id="JARKIE010000153">
    <property type="protein sequence ID" value="KAJ7675064.1"/>
    <property type="molecule type" value="Genomic_DNA"/>
</dbReference>
<evidence type="ECO:0000256" key="1">
    <source>
        <dbReference type="ARBA" id="ARBA00022723"/>
    </source>
</evidence>
<dbReference type="GO" id="GO:1901987">
    <property type="term" value="P:regulation of cell cycle phase transition"/>
    <property type="evidence" value="ECO:0007669"/>
    <property type="project" value="TreeGrafter"/>
</dbReference>
<dbReference type="Pfam" id="PF07535">
    <property type="entry name" value="zf-DBF"/>
    <property type="match status" value="1"/>
</dbReference>
<protein>
    <submittedName>
        <fullName evidence="7">Dfp1/Him1, central region-domain-containing protein</fullName>
    </submittedName>
</protein>
<dbReference type="GO" id="GO:0010571">
    <property type="term" value="P:positive regulation of nuclear cell cycle DNA replication"/>
    <property type="evidence" value="ECO:0007669"/>
    <property type="project" value="TreeGrafter"/>
</dbReference>
<dbReference type="InterPro" id="IPR051590">
    <property type="entry name" value="Replication_Regulatory_Kinase"/>
</dbReference>
<dbReference type="GO" id="GO:0031431">
    <property type="term" value="C:Dbf4-dependent protein kinase complex"/>
    <property type="evidence" value="ECO:0007669"/>
    <property type="project" value="TreeGrafter"/>
</dbReference>
<evidence type="ECO:0000256" key="2">
    <source>
        <dbReference type="ARBA" id="ARBA00022771"/>
    </source>
</evidence>
<dbReference type="GO" id="GO:0003676">
    <property type="term" value="F:nucleic acid binding"/>
    <property type="evidence" value="ECO:0007669"/>
    <property type="project" value="InterPro"/>
</dbReference>
<dbReference type="Gene3D" id="3.40.50.10190">
    <property type="entry name" value="BRCT domain"/>
    <property type="match status" value="1"/>
</dbReference>
<dbReference type="InterPro" id="IPR038545">
    <property type="entry name" value="Znf_DBF_sf"/>
</dbReference>
<dbReference type="FunFam" id="6.10.250.3410:FF:000001">
    <property type="entry name" value="Protein DBF4 homolog A"/>
    <property type="match status" value="1"/>
</dbReference>
<evidence type="ECO:0000313" key="8">
    <source>
        <dbReference type="Proteomes" id="UP001221757"/>
    </source>
</evidence>
<evidence type="ECO:0000256" key="3">
    <source>
        <dbReference type="ARBA" id="ARBA00022833"/>
    </source>
</evidence>
<gene>
    <name evidence="7" type="ORF">B0H17DRAFT_1170624</name>
</gene>
<accession>A0AAD7D242</accession>
<feature type="region of interest" description="Disordered" evidence="5">
    <location>
        <begin position="441"/>
        <end position="478"/>
    </location>
</feature>
<evidence type="ECO:0000313" key="7">
    <source>
        <dbReference type="EMBL" id="KAJ7675064.1"/>
    </source>
</evidence>
<keyword evidence="8" id="KW-1185">Reference proteome</keyword>
<feature type="domain" description="DBF4-type" evidence="6">
    <location>
        <begin position="479"/>
        <end position="528"/>
    </location>
</feature>
<dbReference type="Gene3D" id="6.10.250.3410">
    <property type="entry name" value="DBF zinc finger"/>
    <property type="match status" value="1"/>
</dbReference>
<keyword evidence="1" id="KW-0479">Metal-binding</keyword>
<evidence type="ECO:0000256" key="5">
    <source>
        <dbReference type="SAM" id="MobiDB-lite"/>
    </source>
</evidence>
<feature type="compositionally biased region" description="Basic residues" evidence="5">
    <location>
        <begin position="1"/>
        <end position="11"/>
    </location>
</feature>
<dbReference type="PANTHER" id="PTHR15375:SF26">
    <property type="entry name" value="PROTEIN CHIFFON"/>
    <property type="match status" value="1"/>
</dbReference>
<comment type="caution">
    <text evidence="7">The sequence shown here is derived from an EMBL/GenBank/DDBJ whole genome shotgun (WGS) entry which is preliminary data.</text>
</comment>
<dbReference type="SMART" id="SM00586">
    <property type="entry name" value="ZnF_DBF"/>
    <property type="match status" value="1"/>
</dbReference>
<dbReference type="Pfam" id="PF08630">
    <property type="entry name" value="Dfp1_Him1_M"/>
    <property type="match status" value="1"/>
</dbReference>
<evidence type="ECO:0000259" key="6">
    <source>
        <dbReference type="PROSITE" id="PS51265"/>
    </source>
</evidence>
<proteinExistence type="predicted"/>
<dbReference type="PROSITE" id="PS51265">
    <property type="entry name" value="ZF_DBF4"/>
    <property type="match status" value="1"/>
</dbReference>
<dbReference type="Proteomes" id="UP001221757">
    <property type="component" value="Unassembled WGS sequence"/>
</dbReference>
<sequence>MATLRRTHPAIKSRSVSGSKRPRSPDQSLDVAPKRQKAVASAAGQREKEVDKEKLRRQVEREAQRKEFKEKYRRAFPAWRFYFDLDNIHPDNVSAVKLAQAKIRQLGGSIEDFFSNNITHLITDQPAPSEPPPIFTANKENDVPRHRLKSPIKLKGPAADDLAPPAHDLVSKAKSFENTKVWSIAKLQSVVDRCLDAAPAAASSVAFSTTLPSQRSLSRLLQSERLHGTSERDPTQKRHDYKYFNRGSYFMMVEDIRQELATVAVQEYIIPKGRDASSAKVPWPVLHCHPQARGPFLPFDEKEKKRWEKTQRLEVQQAGERQEKEQDKLLRVEVMKRKAEARLHACNQGDNLRRSASMNNMHRRAMLDEQQFVDLDDGEVADSANASGYFAGGYMAASGNSVGITSTTGTTSTAGLSFKTSTLPPSLRGRQEVLTSLKFASAKPKGGDMGPPVAVPERRPPMLKKSRSTNTMRLPKRDEGSKPGYCECCRMKFDDFTKHIAGRKHRKFAIDEGNFLQLDYVLARVKRRTVEEVQNEELDWELKCSQPRSGDEEEEVFMPGADCQMFEDTFVDLDS</sequence>
<evidence type="ECO:0000256" key="4">
    <source>
        <dbReference type="PROSITE-ProRule" id="PRU00600"/>
    </source>
</evidence>
<keyword evidence="3" id="KW-0862">Zinc</keyword>
<dbReference type="InterPro" id="IPR006572">
    <property type="entry name" value="Znf_DBF"/>
</dbReference>
<dbReference type="GO" id="GO:0043539">
    <property type="term" value="F:protein serine/threonine kinase activator activity"/>
    <property type="evidence" value="ECO:0007669"/>
    <property type="project" value="TreeGrafter"/>
</dbReference>
<keyword evidence="2 4" id="KW-0863">Zinc-finger</keyword>